<dbReference type="EMBL" id="CP007456">
    <property type="protein sequence ID" value="AIZ15521.1"/>
    <property type="molecule type" value="Genomic_DNA"/>
</dbReference>
<accession>A0A0A7I674</accession>
<sequence>MPPRVTGISFHAGVLIDGGESCQMVAVAVAGLHVGAARGSILGTLAVVAVHREDKFAKRVGRGRL</sequence>
<evidence type="ECO:0000313" key="2">
    <source>
        <dbReference type="Proteomes" id="UP000030625"/>
    </source>
</evidence>
<protein>
    <submittedName>
        <fullName evidence="1">Uncharacterized protein</fullName>
    </submittedName>
</protein>
<organism evidence="1 2">
    <name type="scientific">Bifidobacterium catenulatum PV20-2</name>
    <dbReference type="NCBI Taxonomy" id="1447716"/>
    <lineage>
        <taxon>Bacteria</taxon>
        <taxon>Bacillati</taxon>
        <taxon>Actinomycetota</taxon>
        <taxon>Actinomycetes</taxon>
        <taxon>Bifidobacteriales</taxon>
        <taxon>Bifidobacteriaceae</taxon>
        <taxon>Bifidobacterium</taxon>
    </lineage>
</organism>
<gene>
    <name evidence="1" type="ORF">AH68_09330</name>
</gene>
<evidence type="ECO:0000313" key="1">
    <source>
        <dbReference type="EMBL" id="AIZ15521.1"/>
    </source>
</evidence>
<dbReference type="KEGG" id="bka:AH68_09330"/>
<proteinExistence type="predicted"/>
<dbReference type="HOGENOM" id="CLU_2841036_0_0_11"/>
<dbReference type="Proteomes" id="UP000030625">
    <property type="component" value="Chromosome"/>
</dbReference>
<dbReference type="AlphaFoldDB" id="A0A0A7I674"/>
<reference evidence="1 2" key="1">
    <citation type="journal article" date="2015" name="Genome Announc.">
        <title>Complete and Assembled Genome Sequence of Bifidobacterium kashiwanohense PV20-2, Isolated from the Feces of an Anemic Kenyan Infant.</title>
        <authorList>
            <person name="Vazquez-Gutierrez P."/>
            <person name="Lacroix C."/>
            <person name="Chassard C."/>
            <person name="Klumpp J."/>
            <person name="Jans C."/>
            <person name="Stevens M.J."/>
        </authorList>
    </citation>
    <scope>NUCLEOTIDE SEQUENCE [LARGE SCALE GENOMIC DNA]</scope>
    <source>
        <strain evidence="1 2">PV20-2</strain>
    </source>
</reference>
<name>A0A0A7I674_9BIFI</name>